<organism evidence="11">
    <name type="scientific">Schistocerca gregaria</name>
    <name type="common">Desert locust</name>
    <name type="synonym">Gryllus gregarius</name>
    <dbReference type="NCBI Taxonomy" id="7010"/>
    <lineage>
        <taxon>Eukaryota</taxon>
        <taxon>Metazoa</taxon>
        <taxon>Ecdysozoa</taxon>
        <taxon>Arthropoda</taxon>
        <taxon>Hexapoda</taxon>
        <taxon>Insecta</taxon>
        <taxon>Pterygota</taxon>
        <taxon>Neoptera</taxon>
        <taxon>Polyneoptera</taxon>
        <taxon>Orthoptera</taxon>
        <taxon>Caelifera</taxon>
        <taxon>Acrididea</taxon>
        <taxon>Acridomorpha</taxon>
        <taxon>Acridoidea</taxon>
        <taxon>Acrididae</taxon>
        <taxon>Cyrtacanthacridinae</taxon>
        <taxon>Schistocerca</taxon>
    </lineage>
</organism>
<evidence type="ECO:0000256" key="5">
    <source>
        <dbReference type="ARBA" id="ARBA00011917"/>
    </source>
</evidence>
<comment type="cofactor">
    <cofactor evidence="2">
        <name>Zn(2+)</name>
        <dbReference type="ChEBI" id="CHEBI:29105"/>
    </cofactor>
</comment>
<evidence type="ECO:0000256" key="4">
    <source>
        <dbReference type="ARBA" id="ARBA00006759"/>
    </source>
</evidence>
<keyword evidence="6" id="KW-0479">Metal-binding</keyword>
<comment type="similarity">
    <text evidence="4">Belongs to the metallo-beta-lactamase superfamily. Glyoxalase II family.</text>
</comment>
<comment type="pathway">
    <text evidence="3">Secondary metabolite metabolism; methylglyoxal degradation; (R)-lactate from methylglyoxal: step 2/2.</text>
</comment>
<accession>A0A8E5JTK8</accession>
<sequence>MKVQVLSALQDNYMYLIVDEATKQAAVVDPVDPDKVLQAVQQEGVNLTTVLTTHHHWDHAGGNENIAKKVAGLQVLGGDERVGALTWKVKHGDELNVGNLHIRCLATPCHTSGHICYVVGAQGEPAPAVFTGDTLFIAGCGRFFEGTPQQMYHALVEVLGTLPDDTRVFCGHEYTVANLKFAGHVEPANQDIKIKMEWAQEKRSKQEPTVPSTIGEEKRINPFMRVHESSVQKHAGLSEAIATMGAIRKEKDSFRA</sequence>
<dbReference type="EC" id="3.1.2.6" evidence="5"/>
<dbReference type="CTD" id="40299"/>
<dbReference type="GeneID" id="126335192"/>
<dbReference type="Gene3D" id="3.60.15.10">
    <property type="entry name" value="Ribonuclease Z/Hydroxyacylglutathione hydrolase-like"/>
    <property type="match status" value="1"/>
</dbReference>
<dbReference type="Pfam" id="PF00753">
    <property type="entry name" value="Lactamase_B"/>
    <property type="match status" value="1"/>
</dbReference>
<dbReference type="RefSeq" id="XP_049854151.1">
    <property type="nucleotide sequence ID" value="XM_049998194.1"/>
</dbReference>
<dbReference type="AlphaFoldDB" id="A0A8E5JTK8"/>
<evidence type="ECO:0000259" key="10">
    <source>
        <dbReference type="SMART" id="SM00849"/>
    </source>
</evidence>
<reference evidence="11" key="1">
    <citation type="journal article" date="2021" name="J. Neurophysiol.">
        <title>Gene transcription changes in a locust model of noise-induced deafness.</title>
        <authorList>
            <person name="French A.S."/>
            <person name="Warren B."/>
        </authorList>
    </citation>
    <scope>NUCLEOTIDE SEQUENCE</scope>
</reference>
<evidence type="ECO:0000256" key="9">
    <source>
        <dbReference type="ARBA" id="ARBA00031044"/>
    </source>
</evidence>
<evidence type="ECO:0000256" key="3">
    <source>
        <dbReference type="ARBA" id="ARBA00004963"/>
    </source>
</evidence>
<dbReference type="InterPro" id="IPR001279">
    <property type="entry name" value="Metallo-B-lactamas"/>
</dbReference>
<proteinExistence type="evidence at transcript level"/>
<evidence type="ECO:0000256" key="7">
    <source>
        <dbReference type="ARBA" id="ARBA00022801"/>
    </source>
</evidence>
<dbReference type="OrthoDB" id="515692at2759"/>
<evidence type="ECO:0000256" key="1">
    <source>
        <dbReference type="ARBA" id="ARBA00001623"/>
    </source>
</evidence>
<dbReference type="InterPro" id="IPR035680">
    <property type="entry name" value="Clx_II_MBL"/>
</dbReference>
<feature type="domain" description="Metallo-beta-lactamase" evidence="10">
    <location>
        <begin position="11"/>
        <end position="172"/>
    </location>
</feature>
<keyword evidence="8" id="KW-0862">Zinc</keyword>
<dbReference type="GO" id="GO:0046872">
    <property type="term" value="F:metal ion binding"/>
    <property type="evidence" value="ECO:0007669"/>
    <property type="project" value="UniProtKB-KW"/>
</dbReference>
<keyword evidence="7 11" id="KW-0378">Hydrolase</keyword>
<evidence type="ECO:0000256" key="8">
    <source>
        <dbReference type="ARBA" id="ARBA00022833"/>
    </source>
</evidence>
<dbReference type="SUPFAM" id="SSF56281">
    <property type="entry name" value="Metallo-hydrolase/oxidoreductase"/>
    <property type="match status" value="1"/>
</dbReference>
<dbReference type="FunFam" id="3.60.15.10:FF:000019">
    <property type="entry name" value="Hydroxyacylglutathione hydrolase, mitochondrial"/>
    <property type="match status" value="1"/>
</dbReference>
<dbReference type="PANTHER" id="PTHR11935">
    <property type="entry name" value="BETA LACTAMASE DOMAIN"/>
    <property type="match status" value="1"/>
</dbReference>
<dbReference type="GO" id="GO:0031123">
    <property type="term" value="P:RNA 3'-end processing"/>
    <property type="evidence" value="ECO:0007669"/>
    <property type="project" value="UniProtKB-ARBA"/>
</dbReference>
<evidence type="ECO:0000313" key="11">
    <source>
        <dbReference type="EMBL" id="QVD39525.1"/>
    </source>
</evidence>
<dbReference type="InterPro" id="IPR036866">
    <property type="entry name" value="RibonucZ/Hydroxyglut_hydro"/>
</dbReference>
<comment type="catalytic activity">
    <reaction evidence="1">
        <text>an S-(2-hydroxyacyl)glutathione + H2O = a 2-hydroxy carboxylate + glutathione + H(+)</text>
        <dbReference type="Rhea" id="RHEA:21864"/>
        <dbReference type="ChEBI" id="CHEBI:15377"/>
        <dbReference type="ChEBI" id="CHEBI:15378"/>
        <dbReference type="ChEBI" id="CHEBI:57925"/>
        <dbReference type="ChEBI" id="CHEBI:58896"/>
        <dbReference type="ChEBI" id="CHEBI:71261"/>
        <dbReference type="EC" id="3.1.2.6"/>
    </reaction>
</comment>
<evidence type="ECO:0000256" key="2">
    <source>
        <dbReference type="ARBA" id="ARBA00001947"/>
    </source>
</evidence>
<dbReference type="PIRSF" id="PIRSF005457">
    <property type="entry name" value="Glx"/>
    <property type="match status" value="1"/>
</dbReference>
<dbReference type="RefSeq" id="XP_049854152.1">
    <property type="nucleotide sequence ID" value="XM_049998195.1"/>
</dbReference>
<dbReference type="InterPro" id="IPR017782">
    <property type="entry name" value="Hydroxyacylglutathione_Hdrlase"/>
</dbReference>
<protein>
    <recommendedName>
        <fullName evidence="5">hydroxyacylglutathione hydrolase</fullName>
        <ecNumber evidence="5">3.1.2.6</ecNumber>
    </recommendedName>
    <alternativeName>
        <fullName evidence="9">Glyoxalase II</fullName>
    </alternativeName>
</protein>
<evidence type="ECO:0000256" key="6">
    <source>
        <dbReference type="ARBA" id="ARBA00022723"/>
    </source>
</evidence>
<dbReference type="PANTHER" id="PTHR11935:SF94">
    <property type="entry name" value="TENZING NORGAY, ISOFORM C"/>
    <property type="match status" value="1"/>
</dbReference>
<dbReference type="RefSeq" id="XP_049854150.1">
    <property type="nucleotide sequence ID" value="XM_049998193.1"/>
</dbReference>
<dbReference type="SMART" id="SM00849">
    <property type="entry name" value="Lactamase_B"/>
    <property type="match status" value="1"/>
</dbReference>
<dbReference type="GO" id="GO:0004416">
    <property type="term" value="F:hydroxyacylglutathione hydrolase activity"/>
    <property type="evidence" value="ECO:0007669"/>
    <property type="project" value="UniProtKB-EC"/>
</dbReference>
<dbReference type="HAMAP" id="MF_01374">
    <property type="entry name" value="Glyoxalase_2"/>
    <property type="match status" value="1"/>
</dbReference>
<dbReference type="InterPro" id="IPR032282">
    <property type="entry name" value="HAGH_C"/>
</dbReference>
<dbReference type="GO" id="GO:0019243">
    <property type="term" value="P:methylglyoxal catabolic process to D-lactate via S-lactoyl-glutathione"/>
    <property type="evidence" value="ECO:0007669"/>
    <property type="project" value="InterPro"/>
</dbReference>
<name>A0A8E5JTK8_SCHGR</name>
<dbReference type="NCBIfam" id="TIGR03413">
    <property type="entry name" value="GSH_gloB"/>
    <property type="match status" value="1"/>
</dbReference>
<dbReference type="CDD" id="cd07723">
    <property type="entry name" value="hydroxyacylglutathione_hydrolase_MBL-fold"/>
    <property type="match status" value="1"/>
</dbReference>
<dbReference type="Pfam" id="PF16123">
    <property type="entry name" value="HAGH_C"/>
    <property type="match status" value="1"/>
</dbReference>
<dbReference type="EMBL" id="MW962759">
    <property type="protein sequence ID" value="QVD39525.1"/>
    <property type="molecule type" value="mRNA"/>
</dbReference>